<dbReference type="Proteomes" id="UP000266506">
    <property type="component" value="Unassembled WGS sequence"/>
</dbReference>
<evidence type="ECO:0000313" key="3">
    <source>
        <dbReference type="Proteomes" id="UP000266506"/>
    </source>
</evidence>
<gene>
    <name evidence="2" type="ORF">EI71_01599</name>
</gene>
<feature type="transmembrane region" description="Helical" evidence="1">
    <location>
        <begin position="12"/>
        <end position="31"/>
    </location>
</feature>
<feature type="transmembrane region" description="Helical" evidence="1">
    <location>
        <begin position="51"/>
        <end position="72"/>
    </location>
</feature>
<comment type="caution">
    <text evidence="2">The sequence shown here is derived from an EMBL/GenBank/DDBJ whole genome shotgun (WGS) entry which is preliminary data.</text>
</comment>
<protein>
    <submittedName>
        <fullName evidence="2">Uncharacterized protein</fullName>
    </submittedName>
</protein>
<reference evidence="2 3" key="1">
    <citation type="submission" date="2018-08" db="EMBL/GenBank/DDBJ databases">
        <title>Genomic Encyclopedia of Archaeal and Bacterial Type Strains, Phase II (KMG-II): from individual species to whole genera.</title>
        <authorList>
            <person name="Goeker M."/>
        </authorList>
    </citation>
    <scope>NUCLEOTIDE SEQUENCE [LARGE SCALE GENOMIC DNA]</scope>
    <source>
        <strain evidence="2 3">ATCC 27112</strain>
    </source>
</reference>
<evidence type="ECO:0000256" key="1">
    <source>
        <dbReference type="SAM" id="Phobius"/>
    </source>
</evidence>
<keyword evidence="3" id="KW-1185">Reference proteome</keyword>
<dbReference type="AlphaFoldDB" id="A0A397QZL4"/>
<keyword evidence="1" id="KW-1133">Transmembrane helix</keyword>
<dbReference type="EMBL" id="QXEV01000023">
    <property type="protein sequence ID" value="RIA66488.1"/>
    <property type="molecule type" value="Genomic_DNA"/>
</dbReference>
<accession>A0A397QZL4</accession>
<feature type="transmembrane region" description="Helical" evidence="1">
    <location>
        <begin position="110"/>
        <end position="134"/>
    </location>
</feature>
<keyword evidence="1" id="KW-0472">Membrane</keyword>
<dbReference type="InParanoid" id="A0A397QZL4"/>
<dbReference type="RefSeq" id="WP_119016699.1">
    <property type="nucleotide sequence ID" value="NZ_QXEV01000023.1"/>
</dbReference>
<sequence length="154" mass="17159">MKKNKKFIFDQIINVFLLALVILGTTLLKVTNETLDIIGYLNDYEKKIIDAYLIFFIVGIVLAILIGAIIALSFIKKLSSITRILSIFTAGVIAIPFAGIFVALCKNNTVQIIILILLLIVYLGNIAYQVFLLINESKEINKGKEEAYFSGLNN</sequence>
<proteinExistence type="predicted"/>
<evidence type="ECO:0000313" key="2">
    <source>
        <dbReference type="EMBL" id="RIA66488.1"/>
    </source>
</evidence>
<name>A0A397QZL4_9MOLU</name>
<feature type="transmembrane region" description="Helical" evidence="1">
    <location>
        <begin position="84"/>
        <end position="104"/>
    </location>
</feature>
<keyword evidence="1" id="KW-0812">Transmembrane</keyword>
<organism evidence="2 3">
    <name type="scientific">Anaeroplasma bactoclasticum</name>
    <dbReference type="NCBI Taxonomy" id="2088"/>
    <lineage>
        <taxon>Bacteria</taxon>
        <taxon>Bacillati</taxon>
        <taxon>Mycoplasmatota</taxon>
        <taxon>Mollicutes</taxon>
        <taxon>Anaeroplasmatales</taxon>
        <taxon>Anaeroplasmataceae</taxon>
        <taxon>Anaeroplasma</taxon>
    </lineage>
</organism>